<reference evidence="3 4" key="1">
    <citation type="submission" date="2023-11" db="EMBL/GenBank/DDBJ databases">
        <title>Halocaridina rubra genome assembly.</title>
        <authorList>
            <person name="Smith C."/>
        </authorList>
    </citation>
    <scope>NUCLEOTIDE SEQUENCE [LARGE SCALE GENOMIC DNA]</scope>
    <source>
        <strain evidence="3">EP-1</strain>
        <tissue evidence="3">Whole</tissue>
    </source>
</reference>
<sequence length="674" mass="77442">MPVHRRNSDSTTSLASSSFSDITAAENIHDIIIDPPKTESDEEARSANSAAECDRQNEIHGECESLSTDDLRQTLPPYRLTPSLPVVSVGGRWSPCSDSTTLSPASTPRLPRRRLPTSLRPCPKIPSTRRRRFSGRRRVSSARPASSTPPPARNHLSGSLDEIGTERLHHSPSLALQVGLSSIELLRPQSANSSTASSYATYRISRPTSCLSRYCSRQIQSCRSQSMRASTGGVGSLAGACSPRDPSGGCWSPRLIAQHRSASTVSLADSQILAKFVNGLENTEVPARDLRILEILAMKHEKHFAEEHRSHMAHRAWLHQKEKDQKEAAAQWAEWRSHVNEKRRLENEENDRRWRKNEEIYLQSQENLSQLISSKERRSRELLDKQFESRMRRLEERRAAESVRKAAQEATLKAKEEAEERKRQHLIKLWEQQQQLVDQRKREREEFFKKRLQDGNSAETERQEARIKFVESRGEALLQEMRVSMEDRLQRAERNLELLNSVKEDTLRRQRNERDRRALAVRALHHQLEASMMQWRQHVLRRQLESMTAAETRQEQYLQTRSTRIHAERTARATHQQELLQIVLAREEAELQLAKKSLEAKDIRALEVARERERQIARARTTANTTASLRENLRKKLAPETFDKIVARANLELRIENRPPATTTMGTRSHIFLG</sequence>
<keyword evidence="1" id="KW-0175">Coiled coil</keyword>
<proteinExistence type="predicted"/>
<gene>
    <name evidence="3" type="ORF">SK128_014102</name>
</gene>
<dbReference type="AlphaFoldDB" id="A0AAN8ZYN9"/>
<evidence type="ECO:0000256" key="2">
    <source>
        <dbReference type="SAM" id="MobiDB-lite"/>
    </source>
</evidence>
<feature type="compositionally biased region" description="Basic residues" evidence="2">
    <location>
        <begin position="127"/>
        <end position="140"/>
    </location>
</feature>
<dbReference type="Proteomes" id="UP001381693">
    <property type="component" value="Unassembled WGS sequence"/>
</dbReference>
<keyword evidence="4" id="KW-1185">Reference proteome</keyword>
<dbReference type="Pfam" id="PF15558">
    <property type="entry name" value="DUF4659"/>
    <property type="match status" value="1"/>
</dbReference>
<evidence type="ECO:0000313" key="4">
    <source>
        <dbReference type="Proteomes" id="UP001381693"/>
    </source>
</evidence>
<feature type="compositionally biased region" description="Basic and acidic residues" evidence="2">
    <location>
        <begin position="52"/>
        <end position="63"/>
    </location>
</feature>
<dbReference type="PANTHER" id="PTHR33663:SF2">
    <property type="entry name" value="COILED-COIL DOMAIN-CONTAINING PROTEIN 177"/>
    <property type="match status" value="1"/>
</dbReference>
<feature type="coiled-coil region" evidence="1">
    <location>
        <begin position="475"/>
        <end position="509"/>
    </location>
</feature>
<accession>A0AAN8ZYN9</accession>
<dbReference type="InterPro" id="IPR029090">
    <property type="entry name" value="DUF4659"/>
</dbReference>
<name>A0AAN8ZYN9_HALRR</name>
<evidence type="ECO:0000313" key="3">
    <source>
        <dbReference type="EMBL" id="KAK7028029.1"/>
    </source>
</evidence>
<protein>
    <recommendedName>
        <fullName evidence="5">Coiled-coil domain-containing protein 177</fullName>
    </recommendedName>
</protein>
<feature type="coiled-coil region" evidence="1">
    <location>
        <begin position="400"/>
        <end position="435"/>
    </location>
</feature>
<dbReference type="EMBL" id="JAXCGZ010022664">
    <property type="protein sequence ID" value="KAK7028029.1"/>
    <property type="molecule type" value="Genomic_DNA"/>
</dbReference>
<feature type="region of interest" description="Disordered" evidence="2">
    <location>
        <begin position="33"/>
        <end position="158"/>
    </location>
</feature>
<dbReference type="PANTHER" id="PTHR33663">
    <property type="entry name" value="COILED-COIL DOMAIN-CONTAINING PROTEIN 177"/>
    <property type="match status" value="1"/>
</dbReference>
<comment type="caution">
    <text evidence="3">The sequence shown here is derived from an EMBL/GenBank/DDBJ whole genome shotgun (WGS) entry which is preliminary data.</text>
</comment>
<feature type="compositionally biased region" description="Basic and acidic residues" evidence="2">
    <location>
        <begin position="33"/>
        <end position="45"/>
    </location>
</feature>
<evidence type="ECO:0008006" key="5">
    <source>
        <dbReference type="Google" id="ProtNLM"/>
    </source>
</evidence>
<evidence type="ECO:0000256" key="1">
    <source>
        <dbReference type="SAM" id="Coils"/>
    </source>
</evidence>
<organism evidence="3 4">
    <name type="scientific">Halocaridina rubra</name>
    <name type="common">Hawaiian red shrimp</name>
    <dbReference type="NCBI Taxonomy" id="373956"/>
    <lineage>
        <taxon>Eukaryota</taxon>
        <taxon>Metazoa</taxon>
        <taxon>Ecdysozoa</taxon>
        <taxon>Arthropoda</taxon>
        <taxon>Crustacea</taxon>
        <taxon>Multicrustacea</taxon>
        <taxon>Malacostraca</taxon>
        <taxon>Eumalacostraca</taxon>
        <taxon>Eucarida</taxon>
        <taxon>Decapoda</taxon>
        <taxon>Pleocyemata</taxon>
        <taxon>Caridea</taxon>
        <taxon>Atyoidea</taxon>
        <taxon>Atyidae</taxon>
        <taxon>Halocaridina</taxon>
    </lineage>
</organism>